<dbReference type="EMBL" id="AYKG01000045">
    <property type="protein sequence ID" value="ROO25669.1"/>
    <property type="molecule type" value="Genomic_DNA"/>
</dbReference>
<dbReference type="Proteomes" id="UP000285310">
    <property type="component" value="Unassembled WGS sequence"/>
</dbReference>
<dbReference type="InParanoid" id="A0A423PJ99"/>
<protein>
    <submittedName>
        <fullName evidence="1">Uncharacterized protein</fullName>
    </submittedName>
</protein>
<reference evidence="1 2" key="1">
    <citation type="submission" date="2013-10" db="EMBL/GenBank/DDBJ databases">
        <title>Salinisphaera japonica YTM-1 Genome Sequencing.</title>
        <authorList>
            <person name="Lai Q."/>
            <person name="Li C."/>
            <person name="Shao Z."/>
        </authorList>
    </citation>
    <scope>NUCLEOTIDE SEQUENCE [LARGE SCALE GENOMIC DNA]</scope>
    <source>
        <strain evidence="1 2">YTM-1</strain>
    </source>
</reference>
<accession>A0A423PJ99</accession>
<sequence>MADQALSVLASAQDGAIGAGLPATFDSARARWGPLSPPVSAYVARVLLREPALDEPWPARLQQLLHWLAGVQRADGLIQDTTLASPSRRGGLVATGNALSAWCDWQREHDDSRIARAITRSATALADLLAHDPARACARHGVVVPDFLPAAEAARGLLLAGQALDRPAWWDIAARQIDSALATCDDTTKETVFELRTGRALDSALEAAMRCQTVDAVTRIARAFDKRLNHGGLTRRIPARDMDKTRRTLAAAALARSLQTAVKDGVLLDRRTARRVRGLKIQRIVSPGAIDHCLACDSLADLVAGCRPITRPQAR</sequence>
<dbReference type="InterPro" id="IPR008930">
    <property type="entry name" value="Terpenoid_cyclase/PrenylTrfase"/>
</dbReference>
<evidence type="ECO:0000313" key="2">
    <source>
        <dbReference type="Proteomes" id="UP000285310"/>
    </source>
</evidence>
<proteinExistence type="predicted"/>
<organism evidence="1 2">
    <name type="scientific">Salinisphaera japonica YTM-1</name>
    <dbReference type="NCBI Taxonomy" id="1209778"/>
    <lineage>
        <taxon>Bacteria</taxon>
        <taxon>Pseudomonadati</taxon>
        <taxon>Pseudomonadota</taxon>
        <taxon>Gammaproteobacteria</taxon>
        <taxon>Salinisphaerales</taxon>
        <taxon>Salinisphaeraceae</taxon>
        <taxon>Salinisphaera</taxon>
    </lineage>
</organism>
<keyword evidence="2" id="KW-1185">Reference proteome</keyword>
<gene>
    <name evidence="1" type="ORF">SAJA_12750</name>
</gene>
<evidence type="ECO:0000313" key="1">
    <source>
        <dbReference type="EMBL" id="ROO25669.1"/>
    </source>
</evidence>
<dbReference type="SUPFAM" id="SSF48239">
    <property type="entry name" value="Terpenoid cyclases/Protein prenyltransferases"/>
    <property type="match status" value="1"/>
</dbReference>
<name>A0A423PJ99_9GAMM</name>
<comment type="caution">
    <text evidence="1">The sequence shown here is derived from an EMBL/GenBank/DDBJ whole genome shotgun (WGS) entry which is preliminary data.</text>
</comment>
<dbReference type="AlphaFoldDB" id="A0A423PJ99"/>